<dbReference type="EMBL" id="LK032175">
    <property type="protein sequence ID" value="CDY25445.1"/>
    <property type="molecule type" value="Genomic_DNA"/>
</dbReference>
<evidence type="ECO:0000313" key="2">
    <source>
        <dbReference type="Proteomes" id="UP000028999"/>
    </source>
</evidence>
<organism evidence="1 2">
    <name type="scientific">Brassica napus</name>
    <name type="common">Rape</name>
    <dbReference type="NCBI Taxonomy" id="3708"/>
    <lineage>
        <taxon>Eukaryota</taxon>
        <taxon>Viridiplantae</taxon>
        <taxon>Streptophyta</taxon>
        <taxon>Embryophyta</taxon>
        <taxon>Tracheophyta</taxon>
        <taxon>Spermatophyta</taxon>
        <taxon>Magnoliopsida</taxon>
        <taxon>eudicotyledons</taxon>
        <taxon>Gunneridae</taxon>
        <taxon>Pentapetalae</taxon>
        <taxon>rosids</taxon>
        <taxon>malvids</taxon>
        <taxon>Brassicales</taxon>
        <taxon>Brassicaceae</taxon>
        <taxon>Brassiceae</taxon>
        <taxon>Brassica</taxon>
    </lineage>
</organism>
<dbReference type="Proteomes" id="UP000028999">
    <property type="component" value="Unassembled WGS sequence"/>
</dbReference>
<proteinExistence type="predicted"/>
<dbReference type="Gramene" id="CDY25445">
    <property type="protein sequence ID" value="CDY25445"/>
    <property type="gene ID" value="GSBRNA2T00032656001"/>
</dbReference>
<name>A0A078GG51_BRANA</name>
<dbReference type="AlphaFoldDB" id="A0A078GG51"/>
<dbReference type="PaxDb" id="3708-A0A078GG51"/>
<protein>
    <submittedName>
        <fullName evidence="1">BnaC09g39600D protein</fullName>
    </submittedName>
</protein>
<gene>
    <name evidence="1" type="primary">BnaC09g39600D</name>
    <name evidence="1" type="ORF">GSBRNA2T00032656001</name>
</gene>
<reference evidence="1 2" key="1">
    <citation type="journal article" date="2014" name="Science">
        <title>Plant genetics. Early allopolyploid evolution in the post-Neolithic Brassica napus oilseed genome.</title>
        <authorList>
            <person name="Chalhoub B."/>
            <person name="Denoeud F."/>
            <person name="Liu S."/>
            <person name="Parkin I.A."/>
            <person name="Tang H."/>
            <person name="Wang X."/>
            <person name="Chiquet J."/>
            <person name="Belcram H."/>
            <person name="Tong C."/>
            <person name="Samans B."/>
            <person name="Correa M."/>
            <person name="Da Silva C."/>
            <person name="Just J."/>
            <person name="Falentin C."/>
            <person name="Koh C.S."/>
            <person name="Le Clainche I."/>
            <person name="Bernard M."/>
            <person name="Bento P."/>
            <person name="Noel B."/>
            <person name="Labadie K."/>
            <person name="Alberti A."/>
            <person name="Charles M."/>
            <person name="Arnaud D."/>
            <person name="Guo H."/>
            <person name="Daviaud C."/>
            <person name="Alamery S."/>
            <person name="Jabbari K."/>
            <person name="Zhao M."/>
            <person name="Edger P.P."/>
            <person name="Chelaifa H."/>
            <person name="Tack D."/>
            <person name="Lassalle G."/>
            <person name="Mestiri I."/>
            <person name="Schnel N."/>
            <person name="Le Paslier M.C."/>
            <person name="Fan G."/>
            <person name="Renault V."/>
            <person name="Bayer P.E."/>
            <person name="Golicz A.A."/>
            <person name="Manoli S."/>
            <person name="Lee T.H."/>
            <person name="Thi V.H."/>
            <person name="Chalabi S."/>
            <person name="Hu Q."/>
            <person name="Fan C."/>
            <person name="Tollenaere R."/>
            <person name="Lu Y."/>
            <person name="Battail C."/>
            <person name="Shen J."/>
            <person name="Sidebottom C.H."/>
            <person name="Wang X."/>
            <person name="Canaguier A."/>
            <person name="Chauveau A."/>
            <person name="Berard A."/>
            <person name="Deniot G."/>
            <person name="Guan M."/>
            <person name="Liu Z."/>
            <person name="Sun F."/>
            <person name="Lim Y.P."/>
            <person name="Lyons E."/>
            <person name="Town C.D."/>
            <person name="Bancroft I."/>
            <person name="Wang X."/>
            <person name="Meng J."/>
            <person name="Ma J."/>
            <person name="Pires J.C."/>
            <person name="King G.J."/>
            <person name="Brunel D."/>
            <person name="Delourme R."/>
            <person name="Renard M."/>
            <person name="Aury J.M."/>
            <person name="Adams K.L."/>
            <person name="Batley J."/>
            <person name="Snowdon R.J."/>
            <person name="Tost J."/>
            <person name="Edwards D."/>
            <person name="Zhou Y."/>
            <person name="Hua W."/>
            <person name="Sharpe A.G."/>
            <person name="Paterson A.H."/>
            <person name="Guan C."/>
            <person name="Wincker P."/>
        </authorList>
    </citation>
    <scope>NUCLEOTIDE SEQUENCE [LARGE SCALE GENOMIC DNA]</scope>
    <source>
        <strain evidence="2">cv. Darmor-bzh</strain>
    </source>
</reference>
<evidence type="ECO:0000313" key="1">
    <source>
        <dbReference type="EMBL" id="CDY25445.1"/>
    </source>
</evidence>
<sequence>MLAGTFGNSLRFLHPDISNLLRQGQLDLIDDGTSHIAVQPRLTPFNLEQLLSFSCSFKPVLVRSNSSRLISLPIEEGSSFKRKQSLSLHLLSLVV</sequence>
<accession>A0A078GG51</accession>
<keyword evidence="2" id="KW-1185">Reference proteome</keyword>